<keyword evidence="2" id="KW-0547">Nucleotide-binding</keyword>
<dbReference type="PROSITE" id="PS00211">
    <property type="entry name" value="ABC_TRANSPORTER_1"/>
    <property type="match status" value="1"/>
</dbReference>
<dbReference type="InterPro" id="IPR003593">
    <property type="entry name" value="AAA+_ATPase"/>
</dbReference>
<dbReference type="Proteomes" id="UP000028824">
    <property type="component" value="Unassembled WGS sequence"/>
</dbReference>
<dbReference type="InterPro" id="IPR027417">
    <property type="entry name" value="P-loop_NTPase"/>
</dbReference>
<dbReference type="PROSITE" id="PS50893">
    <property type="entry name" value="ABC_TRANSPORTER_2"/>
    <property type="match status" value="1"/>
</dbReference>
<dbReference type="PANTHER" id="PTHR42781">
    <property type="entry name" value="SPERMIDINE/PUTRESCINE IMPORT ATP-BINDING PROTEIN POTA"/>
    <property type="match status" value="1"/>
</dbReference>
<feature type="domain" description="ABC transporter" evidence="4">
    <location>
        <begin position="12"/>
        <end position="242"/>
    </location>
</feature>
<dbReference type="InterPro" id="IPR050093">
    <property type="entry name" value="ABC_SmlMolc_Importer"/>
</dbReference>
<dbReference type="STRING" id="1105367.CG50_11815"/>
<dbReference type="FunFam" id="3.40.50.300:FF:000425">
    <property type="entry name" value="Probable ABC transporter, ATP-binding subunit"/>
    <property type="match status" value="1"/>
</dbReference>
<reference evidence="5 6" key="1">
    <citation type="submission" date="2014-03" db="EMBL/GenBank/DDBJ databases">
        <title>Genome of Paenirhodobacter enshiensis DW2-9.</title>
        <authorList>
            <person name="Wang D."/>
            <person name="Wang G."/>
        </authorList>
    </citation>
    <scope>NUCLEOTIDE SEQUENCE [LARGE SCALE GENOMIC DNA]</scope>
    <source>
        <strain evidence="5 6">DW2-9</strain>
    </source>
</reference>
<keyword evidence="1" id="KW-0813">Transport</keyword>
<protein>
    <recommendedName>
        <fullName evidence="4">ABC transporter domain-containing protein</fullName>
    </recommendedName>
</protein>
<organism evidence="5 6">
    <name type="scientific">Paenirhodobacter enshiensis</name>
    <dbReference type="NCBI Taxonomy" id="1105367"/>
    <lineage>
        <taxon>Bacteria</taxon>
        <taxon>Pseudomonadati</taxon>
        <taxon>Pseudomonadota</taxon>
        <taxon>Alphaproteobacteria</taxon>
        <taxon>Rhodobacterales</taxon>
        <taxon>Rhodobacter group</taxon>
        <taxon>Paenirhodobacter</taxon>
    </lineage>
</organism>
<comment type="caution">
    <text evidence="5">The sequence shown here is derived from an EMBL/GenBank/DDBJ whole genome shotgun (WGS) entry which is preliminary data.</text>
</comment>
<accession>A0A086Y3N6</accession>
<evidence type="ECO:0000256" key="3">
    <source>
        <dbReference type="ARBA" id="ARBA00022840"/>
    </source>
</evidence>
<evidence type="ECO:0000313" key="5">
    <source>
        <dbReference type="EMBL" id="KFI28886.1"/>
    </source>
</evidence>
<evidence type="ECO:0000313" key="6">
    <source>
        <dbReference type="Proteomes" id="UP000028824"/>
    </source>
</evidence>
<dbReference type="InterPro" id="IPR003439">
    <property type="entry name" value="ABC_transporter-like_ATP-bd"/>
</dbReference>
<evidence type="ECO:0000259" key="4">
    <source>
        <dbReference type="PROSITE" id="PS50893"/>
    </source>
</evidence>
<dbReference type="GO" id="GO:0015697">
    <property type="term" value="P:quaternary ammonium group transport"/>
    <property type="evidence" value="ECO:0007669"/>
    <property type="project" value="UniProtKB-ARBA"/>
</dbReference>
<name>A0A086Y3N6_9RHOB</name>
<dbReference type="SUPFAM" id="SSF52540">
    <property type="entry name" value="P-loop containing nucleoside triphosphate hydrolases"/>
    <property type="match status" value="1"/>
</dbReference>
<sequence>MSTPVAGAPEAVALDGLCKSYDGRRVLDGLSLSVRRGEFLALLGPSGSGKTTAMRLIGGFEAPDAGRVHIAGRDVTDLPPEARPVNTVFQSYALFPHMTVLENVAFGPRMQGLSRAARRARAGEMLELVHLSAAADQPPAELSGGMQQRVALARALANRPEVLLLDEPLAALDRGLRDEMQRELRRIQREIGATFLYVTHDQDEAFGMADRMAVMRAGRFEQVDTPGAIYDRPASGWVAHFVGTATGFAARLAAGGMLETGFGRFPAGFVAPGLAPGDVVAVTLRPEATRFGPVPDPGGIPARLTDRVAIGPNLRLRAVVTPADGATIGFETLVPRAGVPEEMAPGRAVSITFAPGALRAYRPDT</sequence>
<dbReference type="PANTHER" id="PTHR42781:SF4">
    <property type="entry name" value="SPERMIDINE_PUTRESCINE IMPORT ATP-BINDING PROTEIN POTA"/>
    <property type="match status" value="1"/>
</dbReference>
<gene>
    <name evidence="5" type="ORF">CG50_11815</name>
</gene>
<keyword evidence="6" id="KW-1185">Reference proteome</keyword>
<evidence type="ECO:0000256" key="1">
    <source>
        <dbReference type="ARBA" id="ARBA00022448"/>
    </source>
</evidence>
<dbReference type="GO" id="GO:0005524">
    <property type="term" value="F:ATP binding"/>
    <property type="evidence" value="ECO:0007669"/>
    <property type="project" value="UniProtKB-KW"/>
</dbReference>
<dbReference type="AlphaFoldDB" id="A0A086Y3N6"/>
<evidence type="ECO:0000256" key="2">
    <source>
        <dbReference type="ARBA" id="ARBA00022741"/>
    </source>
</evidence>
<dbReference type="GO" id="GO:0016887">
    <property type="term" value="F:ATP hydrolysis activity"/>
    <property type="evidence" value="ECO:0007669"/>
    <property type="project" value="InterPro"/>
</dbReference>
<proteinExistence type="predicted"/>
<keyword evidence="3" id="KW-0067">ATP-binding</keyword>
<dbReference type="Pfam" id="PF00005">
    <property type="entry name" value="ABC_tran"/>
    <property type="match status" value="1"/>
</dbReference>
<dbReference type="InterPro" id="IPR017871">
    <property type="entry name" value="ABC_transporter-like_CS"/>
</dbReference>
<dbReference type="Gene3D" id="3.40.50.300">
    <property type="entry name" value="P-loop containing nucleotide triphosphate hydrolases"/>
    <property type="match status" value="1"/>
</dbReference>
<dbReference type="EMBL" id="JFZB01000005">
    <property type="protein sequence ID" value="KFI28886.1"/>
    <property type="molecule type" value="Genomic_DNA"/>
</dbReference>
<dbReference type="SMART" id="SM00382">
    <property type="entry name" value="AAA"/>
    <property type="match status" value="1"/>
</dbReference>
<dbReference type="eggNOG" id="COG3842">
    <property type="taxonomic scope" value="Bacteria"/>
</dbReference>